<sequence>MTFPKIISGGQTGVDRGALDGALSRGMPCGGHCPEDRRAEDGIIDDKYPLTPLMGAGYRKRTRQNVIDSDATVMIYHAQITPKSGTELTLKTCISQHKPYLLIDMKAFSVDVASDYLIDFIKKYDIKTLNFGGSRGSVVPTIQAFTKETVELAIDKCLINKDLCQYDF</sequence>
<name>A0A378T8M8_MORLA</name>
<dbReference type="EMBL" id="UGQU01000001">
    <property type="protein sequence ID" value="STZ56225.1"/>
    <property type="molecule type" value="Genomic_DNA"/>
</dbReference>
<organism evidence="1 2">
    <name type="scientific">Moraxella lacunata</name>
    <dbReference type="NCBI Taxonomy" id="477"/>
    <lineage>
        <taxon>Bacteria</taxon>
        <taxon>Pseudomonadati</taxon>
        <taxon>Pseudomonadota</taxon>
        <taxon>Gammaproteobacteria</taxon>
        <taxon>Moraxellales</taxon>
        <taxon>Moraxellaceae</taxon>
        <taxon>Moraxella</taxon>
    </lineage>
</organism>
<dbReference type="RefSeq" id="WP_115005780.1">
    <property type="nucleotide sequence ID" value="NZ_UGQU01000001.1"/>
</dbReference>
<gene>
    <name evidence="1" type="ORF">NCTC10359_00829</name>
</gene>
<dbReference type="SUPFAM" id="SSF102405">
    <property type="entry name" value="MCP/YpsA-like"/>
    <property type="match status" value="1"/>
</dbReference>
<proteinExistence type="predicted"/>
<evidence type="ECO:0000313" key="1">
    <source>
        <dbReference type="EMBL" id="STZ56225.1"/>
    </source>
</evidence>
<accession>A0A378T8M8</accession>
<dbReference type="Gene3D" id="3.40.50.450">
    <property type="match status" value="1"/>
</dbReference>
<dbReference type="Pfam" id="PF12694">
    <property type="entry name" value="cpYpsA"/>
    <property type="match status" value="1"/>
</dbReference>
<dbReference type="STRING" id="477.A9309_11510"/>
<protein>
    <submittedName>
        <fullName evidence="1">Molybdenum carrier</fullName>
    </submittedName>
</protein>
<dbReference type="AlphaFoldDB" id="A0A378T8M8"/>
<dbReference type="Proteomes" id="UP000254437">
    <property type="component" value="Unassembled WGS sequence"/>
</dbReference>
<reference evidence="1 2" key="1">
    <citation type="submission" date="2018-06" db="EMBL/GenBank/DDBJ databases">
        <authorList>
            <consortium name="Pathogen Informatics"/>
            <person name="Doyle S."/>
        </authorList>
    </citation>
    <scope>NUCLEOTIDE SEQUENCE [LARGE SCALE GENOMIC DNA]</scope>
    <source>
        <strain evidence="1 2">NCTC10359</strain>
    </source>
</reference>
<dbReference type="InterPro" id="IPR024755">
    <property type="entry name" value="cpYpsA"/>
</dbReference>
<evidence type="ECO:0000313" key="2">
    <source>
        <dbReference type="Proteomes" id="UP000254437"/>
    </source>
</evidence>